<protein>
    <submittedName>
        <fullName evidence="1">Uncharacterized protein</fullName>
    </submittedName>
</protein>
<keyword evidence="2" id="KW-1185">Reference proteome</keyword>
<evidence type="ECO:0000313" key="1">
    <source>
        <dbReference type="EMBL" id="TNN72399.1"/>
    </source>
</evidence>
<dbReference type="EMBL" id="SRLO01000137">
    <property type="protein sequence ID" value="TNN72399.1"/>
    <property type="molecule type" value="Genomic_DNA"/>
</dbReference>
<dbReference type="Proteomes" id="UP000314294">
    <property type="component" value="Unassembled WGS sequence"/>
</dbReference>
<name>A0A4Z2I2V8_9TELE</name>
<reference evidence="1 2" key="1">
    <citation type="submission" date="2019-03" db="EMBL/GenBank/DDBJ databases">
        <title>First draft genome of Liparis tanakae, snailfish: a comprehensive survey of snailfish specific genes.</title>
        <authorList>
            <person name="Kim W."/>
            <person name="Song I."/>
            <person name="Jeong J.-H."/>
            <person name="Kim D."/>
            <person name="Kim S."/>
            <person name="Ryu S."/>
            <person name="Song J.Y."/>
            <person name="Lee S.K."/>
        </authorList>
    </citation>
    <scope>NUCLEOTIDE SEQUENCE [LARGE SCALE GENOMIC DNA]</scope>
    <source>
        <tissue evidence="1">Muscle</tissue>
    </source>
</reference>
<dbReference type="AlphaFoldDB" id="A0A4Z2I2V8"/>
<organism evidence="1 2">
    <name type="scientific">Liparis tanakae</name>
    <name type="common">Tanaka's snailfish</name>
    <dbReference type="NCBI Taxonomy" id="230148"/>
    <lineage>
        <taxon>Eukaryota</taxon>
        <taxon>Metazoa</taxon>
        <taxon>Chordata</taxon>
        <taxon>Craniata</taxon>
        <taxon>Vertebrata</taxon>
        <taxon>Euteleostomi</taxon>
        <taxon>Actinopterygii</taxon>
        <taxon>Neopterygii</taxon>
        <taxon>Teleostei</taxon>
        <taxon>Neoteleostei</taxon>
        <taxon>Acanthomorphata</taxon>
        <taxon>Eupercaria</taxon>
        <taxon>Perciformes</taxon>
        <taxon>Cottioidei</taxon>
        <taxon>Cottales</taxon>
        <taxon>Liparidae</taxon>
        <taxon>Liparis</taxon>
    </lineage>
</organism>
<sequence length="105" mass="12607">MQQCSWGLDEDSPGLCWRWHTHPERYHTWGTKRERERGGLGGVEVSDRERVFLVAVNKRKLGHDIAYLDYFIILVQKTLQHIYRHLMQKDKQTTRDEAQQIDMRI</sequence>
<evidence type="ECO:0000313" key="2">
    <source>
        <dbReference type="Proteomes" id="UP000314294"/>
    </source>
</evidence>
<comment type="caution">
    <text evidence="1">The sequence shown here is derived from an EMBL/GenBank/DDBJ whole genome shotgun (WGS) entry which is preliminary data.</text>
</comment>
<proteinExistence type="predicted"/>
<accession>A0A4Z2I2V8</accession>
<gene>
    <name evidence="1" type="ORF">EYF80_017325</name>
</gene>